<organism evidence="10 11">
    <name type="scientific">Paramagnetospirillum marisnigri</name>
    <dbReference type="NCBI Taxonomy" id="1285242"/>
    <lineage>
        <taxon>Bacteria</taxon>
        <taxon>Pseudomonadati</taxon>
        <taxon>Pseudomonadota</taxon>
        <taxon>Alphaproteobacteria</taxon>
        <taxon>Rhodospirillales</taxon>
        <taxon>Magnetospirillaceae</taxon>
        <taxon>Paramagnetospirillum</taxon>
    </lineage>
</organism>
<dbReference type="PROSITE" id="PS50113">
    <property type="entry name" value="PAC"/>
    <property type="match status" value="1"/>
</dbReference>
<proteinExistence type="predicted"/>
<evidence type="ECO:0000256" key="4">
    <source>
        <dbReference type="ARBA" id="ARBA00022679"/>
    </source>
</evidence>
<keyword evidence="4" id="KW-0808">Transferase</keyword>
<dbReference type="PANTHER" id="PTHR43047">
    <property type="entry name" value="TWO-COMPONENT HISTIDINE PROTEIN KINASE"/>
    <property type="match status" value="1"/>
</dbReference>
<dbReference type="PROSITE" id="PS50112">
    <property type="entry name" value="PAS"/>
    <property type="match status" value="1"/>
</dbReference>
<dbReference type="InterPro" id="IPR005467">
    <property type="entry name" value="His_kinase_dom"/>
</dbReference>
<dbReference type="OrthoDB" id="6115735at2"/>
<dbReference type="InterPro" id="IPR003661">
    <property type="entry name" value="HisK_dim/P_dom"/>
</dbReference>
<sequence length="864" mass="93699">MTEGAEHLGLRPRIAMAIGTICLASSILVLGYLHWALERSALAQWQQERLADAGSLATALDKTIKELTGDLRLAVATPPMTRLGFQNRVERRLNGIPLGVDMEKRRVLDTVLEEGAFSVLFILQPNGDHYLSHPYDVQTRLSRFNLADRPYIREAARTGLPTVSDSFIGADGEPAVVIDVPRLDDSGQVVFHLGGVIHLRRLTELFGTTVTDRFDVALLVDRKGAVIAGSGDPSVRPPSWDSLAAALRRFQAESNEPGHATIRTVLDPDRNDEMVAALVTLKSGWAMALARGRSTFLEQARPEIARISLIAAGLLLVVGVIGFAIASHMAGRWETARRALAEAHDALEDRVRSRTADLDQSRRELESKSNTLETILENVSHGISLFGADLRLVACNGHFADLLSLPPDLARVGTPLAAVLLELARRGEYGPGDPGILATERLAMFTGDQPHLSQRISTNGKVLEVVVNPLPEGGFVIAHTDISEAKRAEEDLRTLSRAVEQSPVSVVITDPAGNIEYVNPKFVEITGYGLDEVKGLNPRILKSGEVPDDTYRDLWQTITSGATWEGDLRNRRKSGDMFWERASISPIRSPSGEVIHYLAVKEDITARKQAEAEIMAAWQAAEEANRAKTVFLSHMSHELRTPLTAVLGYAEMMNVQIAGPLPPVYADYVETIMSSGRHLLSIIDEVLDISRIELGSFRIASFDMDLCQLAKECAAMMRPQCNAKEINLAVSAEATATIHSDERALRQILINLLANAVKYTDFGGSITVEAAATADGGGQVVVRDSGCGIPADKLGRIFEPFQRVDPLRADPARGVGLGLAICRRIVDLLGGTISLASETGRGTIVTVTLPPSVSAATDRPHAKV</sequence>
<dbReference type="AlphaFoldDB" id="A0A178M9C6"/>
<dbReference type="NCBIfam" id="TIGR00229">
    <property type="entry name" value="sensory_box"/>
    <property type="match status" value="1"/>
</dbReference>
<dbReference type="PROSITE" id="PS50109">
    <property type="entry name" value="HIS_KIN"/>
    <property type="match status" value="1"/>
</dbReference>
<comment type="catalytic activity">
    <reaction evidence="1">
        <text>ATP + protein L-histidine = ADP + protein N-phospho-L-histidine.</text>
        <dbReference type="EC" id="2.7.13.3"/>
    </reaction>
</comment>
<dbReference type="InterPro" id="IPR035965">
    <property type="entry name" value="PAS-like_dom_sf"/>
</dbReference>
<dbReference type="EMBL" id="LWQT01000109">
    <property type="protein sequence ID" value="OAN44817.1"/>
    <property type="molecule type" value="Genomic_DNA"/>
</dbReference>
<dbReference type="FunFam" id="3.30.565.10:FF:000006">
    <property type="entry name" value="Sensor histidine kinase WalK"/>
    <property type="match status" value="1"/>
</dbReference>
<dbReference type="InterPro" id="IPR001610">
    <property type="entry name" value="PAC"/>
</dbReference>
<keyword evidence="11" id="KW-1185">Reference proteome</keyword>
<dbReference type="Gene3D" id="1.10.287.130">
    <property type="match status" value="1"/>
</dbReference>
<dbReference type="InterPro" id="IPR000700">
    <property type="entry name" value="PAS-assoc_C"/>
</dbReference>
<dbReference type="InterPro" id="IPR036097">
    <property type="entry name" value="HisK_dim/P_sf"/>
</dbReference>
<dbReference type="SUPFAM" id="SSF47384">
    <property type="entry name" value="Homodimeric domain of signal transducing histidine kinase"/>
    <property type="match status" value="1"/>
</dbReference>
<evidence type="ECO:0000313" key="10">
    <source>
        <dbReference type="EMBL" id="OAN44817.1"/>
    </source>
</evidence>
<evidence type="ECO:0000313" key="11">
    <source>
        <dbReference type="Proteomes" id="UP000078428"/>
    </source>
</evidence>
<dbReference type="GO" id="GO:0005886">
    <property type="term" value="C:plasma membrane"/>
    <property type="evidence" value="ECO:0007669"/>
    <property type="project" value="TreeGrafter"/>
</dbReference>
<gene>
    <name evidence="10" type="ORF">A6A04_08365</name>
</gene>
<evidence type="ECO:0000256" key="1">
    <source>
        <dbReference type="ARBA" id="ARBA00000085"/>
    </source>
</evidence>
<dbReference type="RefSeq" id="WP_068495654.1">
    <property type="nucleotide sequence ID" value="NZ_LWQT01000109.1"/>
</dbReference>
<dbReference type="SMART" id="SM00086">
    <property type="entry name" value="PAC"/>
    <property type="match status" value="1"/>
</dbReference>
<dbReference type="CDD" id="cd00082">
    <property type="entry name" value="HisKA"/>
    <property type="match status" value="1"/>
</dbReference>
<evidence type="ECO:0000256" key="5">
    <source>
        <dbReference type="ARBA" id="ARBA00022777"/>
    </source>
</evidence>
<keyword evidence="6" id="KW-0472">Membrane</keyword>
<comment type="caution">
    <text evidence="10">The sequence shown here is derived from an EMBL/GenBank/DDBJ whole genome shotgun (WGS) entry which is preliminary data.</text>
</comment>
<name>A0A178M9C6_9PROT</name>
<evidence type="ECO:0000259" key="8">
    <source>
        <dbReference type="PROSITE" id="PS50112"/>
    </source>
</evidence>
<feature type="transmembrane region" description="Helical" evidence="6">
    <location>
        <begin position="307"/>
        <end position="330"/>
    </location>
</feature>
<evidence type="ECO:0000259" key="9">
    <source>
        <dbReference type="PROSITE" id="PS50113"/>
    </source>
</evidence>
<evidence type="ECO:0000256" key="2">
    <source>
        <dbReference type="ARBA" id="ARBA00012438"/>
    </source>
</evidence>
<dbReference type="InterPro" id="IPR000014">
    <property type="entry name" value="PAS"/>
</dbReference>
<accession>A0A178M9C6</accession>
<dbReference type="Gene3D" id="3.30.565.10">
    <property type="entry name" value="Histidine kinase-like ATPase, C-terminal domain"/>
    <property type="match status" value="1"/>
</dbReference>
<dbReference type="Proteomes" id="UP000078428">
    <property type="component" value="Unassembled WGS sequence"/>
</dbReference>
<dbReference type="SMART" id="SM00387">
    <property type="entry name" value="HATPase_c"/>
    <property type="match status" value="1"/>
</dbReference>
<dbReference type="PANTHER" id="PTHR43047:SF72">
    <property type="entry name" value="OSMOSENSING HISTIDINE PROTEIN KINASE SLN1"/>
    <property type="match status" value="1"/>
</dbReference>
<dbReference type="Pfam" id="PF13426">
    <property type="entry name" value="PAS_9"/>
    <property type="match status" value="1"/>
</dbReference>
<dbReference type="InterPro" id="IPR003594">
    <property type="entry name" value="HATPase_dom"/>
</dbReference>
<keyword evidence="5 10" id="KW-0418">Kinase</keyword>
<dbReference type="InterPro" id="IPR004358">
    <property type="entry name" value="Sig_transdc_His_kin-like_C"/>
</dbReference>
<feature type="transmembrane region" description="Helical" evidence="6">
    <location>
        <begin position="14"/>
        <end position="37"/>
    </location>
</feature>
<dbReference type="GO" id="GO:0000155">
    <property type="term" value="F:phosphorelay sensor kinase activity"/>
    <property type="evidence" value="ECO:0007669"/>
    <property type="project" value="InterPro"/>
</dbReference>
<dbReference type="CDD" id="cd00130">
    <property type="entry name" value="PAS"/>
    <property type="match status" value="1"/>
</dbReference>
<keyword evidence="3" id="KW-0597">Phosphoprotein</keyword>
<keyword evidence="6" id="KW-0812">Transmembrane</keyword>
<dbReference type="GO" id="GO:0009927">
    <property type="term" value="F:histidine phosphotransfer kinase activity"/>
    <property type="evidence" value="ECO:0007669"/>
    <property type="project" value="TreeGrafter"/>
</dbReference>
<dbReference type="Pfam" id="PF00512">
    <property type="entry name" value="HisKA"/>
    <property type="match status" value="1"/>
</dbReference>
<evidence type="ECO:0000259" key="7">
    <source>
        <dbReference type="PROSITE" id="PS50109"/>
    </source>
</evidence>
<evidence type="ECO:0000256" key="3">
    <source>
        <dbReference type="ARBA" id="ARBA00022553"/>
    </source>
</evidence>
<dbReference type="EC" id="2.7.13.3" evidence="2"/>
<feature type="domain" description="PAC" evidence="9">
    <location>
        <begin position="564"/>
        <end position="616"/>
    </location>
</feature>
<dbReference type="SUPFAM" id="SSF55874">
    <property type="entry name" value="ATPase domain of HSP90 chaperone/DNA topoisomerase II/histidine kinase"/>
    <property type="match status" value="1"/>
</dbReference>
<keyword evidence="6" id="KW-1133">Transmembrane helix</keyword>
<reference evidence="10 11" key="1">
    <citation type="submission" date="2016-04" db="EMBL/GenBank/DDBJ databases">
        <title>Draft genome sequence of freshwater magnetotactic bacteria Magnetospirillum marisnigri SP-1 and Magnetospirillum moscoviense BB-1.</title>
        <authorList>
            <person name="Koziaeva V."/>
            <person name="Dziuba M.V."/>
            <person name="Ivanov T.M."/>
            <person name="Kuznetsov B."/>
            <person name="Grouzdev D.S."/>
        </authorList>
    </citation>
    <scope>NUCLEOTIDE SEQUENCE [LARGE SCALE GENOMIC DNA]</scope>
    <source>
        <strain evidence="10 11">SP-1</strain>
    </source>
</reference>
<dbReference type="SMART" id="SM00388">
    <property type="entry name" value="HisKA"/>
    <property type="match status" value="1"/>
</dbReference>
<dbReference type="InterPro" id="IPR036890">
    <property type="entry name" value="HATPase_C_sf"/>
</dbReference>
<evidence type="ECO:0000256" key="6">
    <source>
        <dbReference type="SAM" id="Phobius"/>
    </source>
</evidence>
<feature type="domain" description="PAS" evidence="8">
    <location>
        <begin position="491"/>
        <end position="535"/>
    </location>
</feature>
<dbReference type="Gene3D" id="3.30.450.20">
    <property type="entry name" value="PAS domain"/>
    <property type="match status" value="3"/>
</dbReference>
<dbReference type="SUPFAM" id="SSF55785">
    <property type="entry name" value="PYP-like sensor domain (PAS domain)"/>
    <property type="match status" value="2"/>
</dbReference>
<dbReference type="CDD" id="cd16922">
    <property type="entry name" value="HATPase_EvgS-ArcB-TorS-like"/>
    <property type="match status" value="1"/>
</dbReference>
<dbReference type="STRING" id="1285242.A6A04_08365"/>
<dbReference type="Pfam" id="PF02518">
    <property type="entry name" value="HATPase_c"/>
    <property type="match status" value="1"/>
</dbReference>
<dbReference type="Pfam" id="PF12860">
    <property type="entry name" value="PAS_7"/>
    <property type="match status" value="1"/>
</dbReference>
<protein>
    <recommendedName>
        <fullName evidence="2">histidine kinase</fullName>
        <ecNumber evidence="2">2.7.13.3</ecNumber>
    </recommendedName>
</protein>
<dbReference type="SMART" id="SM00091">
    <property type="entry name" value="PAS"/>
    <property type="match status" value="2"/>
</dbReference>
<dbReference type="PRINTS" id="PR00344">
    <property type="entry name" value="BCTRLSENSOR"/>
</dbReference>
<feature type="domain" description="Histidine kinase" evidence="7">
    <location>
        <begin position="634"/>
        <end position="853"/>
    </location>
</feature>